<evidence type="ECO:0000313" key="3">
    <source>
        <dbReference type="EMBL" id="GBG08096.1"/>
    </source>
</evidence>
<name>A0A2R5EN32_9BACL</name>
<protein>
    <recommendedName>
        <fullName evidence="2">SAF domain-containing protein</fullName>
    </recommendedName>
</protein>
<keyword evidence="1" id="KW-0812">Transmembrane</keyword>
<evidence type="ECO:0000259" key="2">
    <source>
        <dbReference type="SMART" id="SM00858"/>
    </source>
</evidence>
<evidence type="ECO:0000313" key="4">
    <source>
        <dbReference type="Proteomes" id="UP000245202"/>
    </source>
</evidence>
<accession>A0A2R5EN32</accession>
<dbReference type="CDD" id="cd11614">
    <property type="entry name" value="SAF_CpaB_FlgA_like"/>
    <property type="match status" value="1"/>
</dbReference>
<evidence type="ECO:0000256" key="1">
    <source>
        <dbReference type="SAM" id="Phobius"/>
    </source>
</evidence>
<comment type="caution">
    <text evidence="3">The sequence shown here is derived from an EMBL/GenBank/DDBJ whole genome shotgun (WGS) entry which is preliminary data.</text>
</comment>
<reference evidence="3 4" key="1">
    <citation type="submission" date="2017-08" db="EMBL/GenBank/DDBJ databases">
        <title>Substantial Increase in Enzyme Production by Combined Drug-Resistance Mutations in Paenibacillus agaridevorans.</title>
        <authorList>
            <person name="Tanaka Y."/>
            <person name="Funane K."/>
            <person name="Hosaka T."/>
            <person name="Shiwa Y."/>
            <person name="Fujita N."/>
            <person name="Miyazaki T."/>
            <person name="Yoshikawa H."/>
            <person name="Murakami K."/>
            <person name="Kasahara K."/>
            <person name="Inaoka T."/>
            <person name="Hiraga Y."/>
            <person name="Ochi K."/>
        </authorList>
    </citation>
    <scope>NUCLEOTIDE SEQUENCE [LARGE SCALE GENOMIC DNA]</scope>
    <source>
        <strain evidence="3 4">T-3040</strain>
    </source>
</reference>
<sequence>MNTWKKINRIVLYVALMIATLAVLYMLDARWSTEWDTTEVVTAARQIMPHEQIQDADLAVIVMKDELVIPGALTPDQIPALIGQEALQLIETGDQLTLNRVDKQSLLKSPDMSIIEIPDKWILSVPGSLRRLDTISLYAVHTASEAEMRNVNPETGTTDPDLEPAQLPESARKVMEDVLVAYYKDTGVNEVRSAVSEGTNPNIRDTATVRGRRLELQLNDQQLKVLSSLVDHGYQFIVGYGGE</sequence>
<organism evidence="3 4">
    <name type="scientific">Paenibacillus agaridevorans</name>
    <dbReference type="NCBI Taxonomy" id="171404"/>
    <lineage>
        <taxon>Bacteria</taxon>
        <taxon>Bacillati</taxon>
        <taxon>Bacillota</taxon>
        <taxon>Bacilli</taxon>
        <taxon>Bacillales</taxon>
        <taxon>Paenibacillaceae</taxon>
        <taxon>Paenibacillus</taxon>
    </lineage>
</organism>
<keyword evidence="1" id="KW-0472">Membrane</keyword>
<keyword evidence="1" id="KW-1133">Transmembrane helix</keyword>
<dbReference type="Proteomes" id="UP000245202">
    <property type="component" value="Unassembled WGS sequence"/>
</dbReference>
<dbReference type="EMBL" id="BDQX01000136">
    <property type="protein sequence ID" value="GBG08096.1"/>
    <property type="molecule type" value="Genomic_DNA"/>
</dbReference>
<dbReference type="SMART" id="SM00858">
    <property type="entry name" value="SAF"/>
    <property type="match status" value="1"/>
</dbReference>
<proteinExistence type="predicted"/>
<feature type="domain" description="SAF" evidence="2">
    <location>
        <begin position="38"/>
        <end position="102"/>
    </location>
</feature>
<keyword evidence="4" id="KW-1185">Reference proteome</keyword>
<dbReference type="AlphaFoldDB" id="A0A2R5EN32"/>
<dbReference type="InterPro" id="IPR013974">
    <property type="entry name" value="SAF"/>
</dbReference>
<gene>
    <name evidence="3" type="ORF">PAT3040_02663</name>
</gene>
<feature type="transmembrane region" description="Helical" evidence="1">
    <location>
        <begin position="7"/>
        <end position="27"/>
    </location>
</feature>
<dbReference type="RefSeq" id="WP_108993038.1">
    <property type="nucleotide sequence ID" value="NZ_BDQX01000136.1"/>
</dbReference>
<dbReference type="Pfam" id="PF08666">
    <property type="entry name" value="SAF"/>
    <property type="match status" value="1"/>
</dbReference>